<feature type="region of interest" description="Disordered" evidence="1">
    <location>
        <begin position="262"/>
        <end position="292"/>
    </location>
</feature>
<keyword evidence="4" id="KW-1185">Reference proteome</keyword>
<feature type="region of interest" description="Disordered" evidence="1">
    <location>
        <begin position="1"/>
        <end position="38"/>
    </location>
</feature>
<feature type="transmembrane region" description="Helical" evidence="2">
    <location>
        <begin position="133"/>
        <end position="161"/>
    </location>
</feature>
<protein>
    <submittedName>
        <fullName evidence="3">Pentapeptide repeat-containing protein</fullName>
    </submittedName>
</protein>
<dbReference type="SUPFAM" id="SSF141571">
    <property type="entry name" value="Pentapeptide repeat-like"/>
    <property type="match status" value="1"/>
</dbReference>
<dbReference type="InterPro" id="IPR001646">
    <property type="entry name" value="5peptide_repeat"/>
</dbReference>
<sequence length="703" mass="80182">MAQKNSNGEEYTDRPQSAELVSEPVVEEPVVGEGGTDPEIEEFDYTAQTMLQAPIETSYRWKDPLRNAFAGKSNRKAGRSGAGRSKRSLFFASLTLAFFCFLLTYGIASLFYLQVPLPEHDLSLLQYLRRLLAYSQGNILLILFFIAFFSIAVTASIILLFQSVRKLQRIFRQGIKPLPAKHPVSEPMNAGLSPHFVQPQTGRDREREHKPQTPQASSFATEENTLGRPDVGTTEPVDPETVPDGSVPDKVQKAGFIRALKSSAEAKTKTRPEAASTPGRPNQEARQHYDTEQQNEQFYSSLKFLLRKKWNYSLQSLMTILSGLLCILLTISYLGQIISPLLWLFGAVFLMVSTLSLTILRNQYIQSMETLFQSTLLQIYQYSGPTNSYNQLHAVNMLYAFAFAEARYFQNRVIAEFQNILKLTRSSWYQTKYNNSPSILVEEALRKWLSAVDFRQLLFANKSTAFTGSPDRPAIFSKQIRHLHEWLYYLLFLKDFQKLGAFRDQATVSLLSRTDANGPGSDYPRNYSDKTNRPGGYLPPHFVLENYYLVGINLSNLRITEAHFRDCQLSHSNWTNSDLSDCSISSCHLDQIILYQSCWRRFLWHANTAREIDIEQCFFLQGNIKYCNLQGIQSRQDSGWKMQHCLLQECDLNHSTFCLDGWQNVKASGCGWNSTLLSLNGELYHRQSEELPPALDKHLQIKA</sequence>
<keyword evidence="2" id="KW-1133">Transmembrane helix</keyword>
<feature type="compositionally biased region" description="Basic and acidic residues" evidence="1">
    <location>
        <begin position="202"/>
        <end position="211"/>
    </location>
</feature>
<accession>A0ABY8MFG1</accession>
<dbReference type="Proteomes" id="UP001228690">
    <property type="component" value="Chromosome"/>
</dbReference>
<dbReference type="Pfam" id="PF00805">
    <property type="entry name" value="Pentapeptide"/>
    <property type="match status" value="1"/>
</dbReference>
<feature type="transmembrane region" description="Helical" evidence="2">
    <location>
        <begin position="312"/>
        <end position="335"/>
    </location>
</feature>
<dbReference type="EMBL" id="CP123443">
    <property type="protein sequence ID" value="WGK68717.1"/>
    <property type="molecule type" value="Genomic_DNA"/>
</dbReference>
<gene>
    <name evidence="3" type="ORF">P0082_09535</name>
</gene>
<evidence type="ECO:0000256" key="2">
    <source>
        <dbReference type="SAM" id="Phobius"/>
    </source>
</evidence>
<feature type="transmembrane region" description="Helical" evidence="2">
    <location>
        <begin position="89"/>
        <end position="113"/>
    </location>
</feature>
<feature type="region of interest" description="Disordered" evidence="1">
    <location>
        <begin position="181"/>
        <end position="248"/>
    </location>
</feature>
<name>A0ABY8MFG1_9SPIO</name>
<evidence type="ECO:0000256" key="1">
    <source>
        <dbReference type="SAM" id="MobiDB-lite"/>
    </source>
</evidence>
<reference evidence="3 4" key="1">
    <citation type="submission" date="2023-04" db="EMBL/GenBank/DDBJ databases">
        <title>Spirochaete genome identified in red abalone sample constitutes a novel genus.</title>
        <authorList>
            <person name="Sharma S.P."/>
            <person name="Purcell C.M."/>
            <person name="Hyde J.R."/>
            <person name="Severin A.J."/>
        </authorList>
    </citation>
    <scope>NUCLEOTIDE SEQUENCE [LARGE SCALE GENOMIC DNA]</scope>
    <source>
        <strain evidence="3 4">SP-2023</strain>
    </source>
</reference>
<dbReference type="Gene3D" id="2.160.20.80">
    <property type="entry name" value="E3 ubiquitin-protein ligase SopA"/>
    <property type="match status" value="1"/>
</dbReference>
<evidence type="ECO:0000313" key="4">
    <source>
        <dbReference type="Proteomes" id="UP001228690"/>
    </source>
</evidence>
<keyword evidence="2" id="KW-0812">Transmembrane</keyword>
<organism evidence="3 4">
    <name type="scientific">Candidatus Haliotispira prima</name>
    <dbReference type="NCBI Taxonomy" id="3034016"/>
    <lineage>
        <taxon>Bacteria</taxon>
        <taxon>Pseudomonadati</taxon>
        <taxon>Spirochaetota</taxon>
        <taxon>Spirochaetia</taxon>
        <taxon>Spirochaetales</taxon>
        <taxon>Spirochaetaceae</taxon>
        <taxon>Candidatus Haliotispira</taxon>
    </lineage>
</organism>
<evidence type="ECO:0000313" key="3">
    <source>
        <dbReference type="EMBL" id="WGK68717.1"/>
    </source>
</evidence>
<keyword evidence="2" id="KW-0472">Membrane</keyword>
<feature type="compositionally biased region" description="Polar residues" evidence="1">
    <location>
        <begin position="212"/>
        <end position="224"/>
    </location>
</feature>
<proteinExistence type="predicted"/>
<dbReference type="RefSeq" id="WP_326926903.1">
    <property type="nucleotide sequence ID" value="NZ_CP123443.1"/>
</dbReference>
<feature type="transmembrane region" description="Helical" evidence="2">
    <location>
        <begin position="341"/>
        <end position="360"/>
    </location>
</feature>